<name>A0A0A8K209_9HYPH</name>
<dbReference type="Pfam" id="PF06258">
    <property type="entry name" value="Mito_fiss_Elm1"/>
    <property type="match status" value="1"/>
</dbReference>
<dbReference type="InterPro" id="IPR009367">
    <property type="entry name" value="Elm1-like"/>
</dbReference>
<dbReference type="Gene3D" id="3.40.50.2000">
    <property type="entry name" value="Glycogen Phosphorylase B"/>
    <property type="match status" value="1"/>
</dbReference>
<dbReference type="HOGENOM" id="CLU_771114_0_0_5"/>
<keyword evidence="2" id="KW-1185">Reference proteome</keyword>
<sequence length="347" mass="38741">MSDTKPLRVIFLADTRPGHYHIAQGVIAALARLRPVEVTRIEVKRKWIVPTRWLRARINADTFYPPRMLRMAYRIDADTLPEADLVVSAGGETHMPNICVTRLLDVPNIFCGSLLRGLEPDNFSLIISSYERDEGSDRHLVVLKPSSIDPDELGRPKTVPRYGPENLPKTLGLLIGGQAGGFRYRDSEWAALLAFVAAVSKAWGTRWLISTSRRTPDSVADRIDEMARDESVVQKFIDFRTAGPGTLPQIFAKSDAIVCTEDSSSMISEAVSARLPVIGVSPRAARFTEDEQLYRDFMMGKGWSRTIPIADLTPERFAEVLSTIEPLQENPLDALAQKLKARLPQLF</sequence>
<dbReference type="Proteomes" id="UP000031643">
    <property type="component" value="Chromosome"/>
</dbReference>
<evidence type="ECO:0000313" key="2">
    <source>
        <dbReference type="Proteomes" id="UP000031643"/>
    </source>
</evidence>
<evidence type="ECO:0000313" key="1">
    <source>
        <dbReference type="EMBL" id="BAQ16993.1"/>
    </source>
</evidence>
<dbReference type="KEGG" id="mcg:GL4_1538"/>
<evidence type="ECO:0008006" key="3">
    <source>
        <dbReference type="Google" id="ProtNLM"/>
    </source>
</evidence>
<dbReference type="SUPFAM" id="SSF53756">
    <property type="entry name" value="UDP-Glycosyltransferase/glycogen phosphorylase"/>
    <property type="match status" value="1"/>
</dbReference>
<dbReference type="STRING" id="1384459.GL4_1538"/>
<accession>A0A0A8K209</accession>
<protein>
    <recommendedName>
        <fullName evidence="3">DUF1022 domain-containing protein</fullName>
    </recommendedName>
</protein>
<reference evidence="1 2" key="1">
    <citation type="submission" date="2014-09" db="EMBL/GenBank/DDBJ databases">
        <title>Genome sequencing of Methyloceanibacter caenitepidi Gela4.</title>
        <authorList>
            <person name="Takeuchi M."/>
            <person name="Susumu S."/>
            <person name="Kamagata Y."/>
            <person name="Oshima K."/>
            <person name="Hattori M."/>
            <person name="Iwasaki W."/>
        </authorList>
    </citation>
    <scope>NUCLEOTIDE SEQUENCE [LARGE SCALE GENOMIC DNA]</scope>
    <source>
        <strain evidence="1 2">Gela4</strain>
    </source>
</reference>
<proteinExistence type="predicted"/>
<dbReference type="RefSeq" id="WP_045366256.1">
    <property type="nucleotide sequence ID" value="NZ_AP014648.1"/>
</dbReference>
<dbReference type="OrthoDB" id="1865at2"/>
<dbReference type="EMBL" id="AP014648">
    <property type="protein sequence ID" value="BAQ16993.1"/>
    <property type="molecule type" value="Genomic_DNA"/>
</dbReference>
<gene>
    <name evidence="1" type="ORF">GL4_1538</name>
</gene>
<organism evidence="1 2">
    <name type="scientific">Methyloceanibacter caenitepidi</name>
    <dbReference type="NCBI Taxonomy" id="1384459"/>
    <lineage>
        <taxon>Bacteria</taxon>
        <taxon>Pseudomonadati</taxon>
        <taxon>Pseudomonadota</taxon>
        <taxon>Alphaproteobacteria</taxon>
        <taxon>Hyphomicrobiales</taxon>
        <taxon>Hyphomicrobiaceae</taxon>
        <taxon>Methyloceanibacter</taxon>
    </lineage>
</organism>
<dbReference type="AlphaFoldDB" id="A0A0A8K209"/>